<reference evidence="1" key="1">
    <citation type="journal article" date="2007" name="PLoS Biol.">
        <title>Rate of evolution in brain-expressed genes in humans and other primates.</title>
        <authorList>
            <person name="Wang H.-Y."/>
            <person name="Chien H.-C."/>
            <person name="Osada N."/>
            <person name="Hashimoto K."/>
            <person name="Sugano S."/>
            <person name="Gojobori T."/>
            <person name="Chou C.-K."/>
            <person name="Tsai S.-F."/>
            <person name="Wu C.-I."/>
            <person name="Shen C.-K.J."/>
        </authorList>
    </citation>
    <scope>NUCLEOTIDE SEQUENCE</scope>
</reference>
<protein>
    <submittedName>
        <fullName evidence="1">Macaca fascicularis brain cDNA, clone: QtrA-16678</fullName>
    </submittedName>
</protein>
<name>I7G4L0_MACFA</name>
<accession>I7G4L0</accession>
<dbReference type="EMBL" id="AB171752">
    <property type="protein sequence ID" value="BAE88815.1"/>
    <property type="molecule type" value="mRNA"/>
</dbReference>
<dbReference type="AlphaFoldDB" id="I7G4L0"/>
<sequence length="23" mass="2629">MSMSQSSDNNKHVVKYVCCECHV</sequence>
<evidence type="ECO:0000313" key="1">
    <source>
        <dbReference type="EMBL" id="BAE88815.1"/>
    </source>
</evidence>
<organism evidence="1">
    <name type="scientific">Macaca fascicularis</name>
    <name type="common">Crab-eating macaque</name>
    <name type="synonym">Cynomolgus monkey</name>
    <dbReference type="NCBI Taxonomy" id="9541"/>
    <lineage>
        <taxon>Eukaryota</taxon>
        <taxon>Metazoa</taxon>
        <taxon>Chordata</taxon>
        <taxon>Craniata</taxon>
        <taxon>Vertebrata</taxon>
        <taxon>Euteleostomi</taxon>
        <taxon>Mammalia</taxon>
        <taxon>Eutheria</taxon>
        <taxon>Euarchontoglires</taxon>
        <taxon>Primates</taxon>
        <taxon>Haplorrhini</taxon>
        <taxon>Catarrhini</taxon>
        <taxon>Cercopithecidae</taxon>
        <taxon>Cercopithecinae</taxon>
        <taxon>Macaca</taxon>
    </lineage>
</organism>
<proteinExistence type="evidence at transcript level"/>